<dbReference type="InterPro" id="IPR050463">
    <property type="entry name" value="Gfo/Idh/MocA_oxidrdct_glycsds"/>
</dbReference>
<dbReference type="Gene3D" id="3.40.50.720">
    <property type="entry name" value="NAD(P)-binding Rossmann-like Domain"/>
    <property type="match status" value="1"/>
</dbReference>
<dbReference type="InterPro" id="IPR055170">
    <property type="entry name" value="GFO_IDH_MocA-like_dom"/>
</dbReference>
<dbReference type="Pfam" id="PF22725">
    <property type="entry name" value="GFO_IDH_MocA_C3"/>
    <property type="match status" value="1"/>
</dbReference>
<organism evidence="4">
    <name type="scientific">Caldilinea aerophila</name>
    <dbReference type="NCBI Taxonomy" id="133453"/>
    <lineage>
        <taxon>Bacteria</taxon>
        <taxon>Bacillati</taxon>
        <taxon>Chloroflexota</taxon>
        <taxon>Caldilineae</taxon>
        <taxon>Caldilineales</taxon>
        <taxon>Caldilineaceae</taxon>
        <taxon>Caldilinea</taxon>
    </lineage>
</organism>
<dbReference type="Pfam" id="PF01408">
    <property type="entry name" value="GFO_IDH_MocA"/>
    <property type="match status" value="1"/>
</dbReference>
<name>A0A7C1FI45_9CHLR</name>
<comment type="caution">
    <text evidence="4">The sequence shown here is derived from an EMBL/GenBank/DDBJ whole genome shotgun (WGS) entry which is preliminary data.</text>
</comment>
<proteinExistence type="predicted"/>
<dbReference type="InterPro" id="IPR036291">
    <property type="entry name" value="NAD(P)-bd_dom_sf"/>
</dbReference>
<reference evidence="4" key="1">
    <citation type="journal article" date="2020" name="mSystems">
        <title>Genome- and Community-Level Interaction Insights into Carbon Utilization and Element Cycling Functions of Hydrothermarchaeota in Hydrothermal Sediment.</title>
        <authorList>
            <person name="Zhou Z."/>
            <person name="Liu Y."/>
            <person name="Xu W."/>
            <person name="Pan J."/>
            <person name="Luo Z.H."/>
            <person name="Li M."/>
        </authorList>
    </citation>
    <scope>NUCLEOTIDE SEQUENCE [LARGE SCALE GENOMIC DNA]</scope>
    <source>
        <strain evidence="4">SpSt-289</strain>
    </source>
</reference>
<dbReference type="PANTHER" id="PTHR43818:SF11">
    <property type="entry name" value="BCDNA.GH03377"/>
    <property type="match status" value="1"/>
</dbReference>
<dbReference type="GO" id="GO:0000166">
    <property type="term" value="F:nucleotide binding"/>
    <property type="evidence" value="ECO:0007669"/>
    <property type="project" value="InterPro"/>
</dbReference>
<protein>
    <submittedName>
        <fullName evidence="4">Gfo/Idh/MocA family oxidoreductase</fullName>
    </submittedName>
</protein>
<dbReference type="SUPFAM" id="SSF51735">
    <property type="entry name" value="NAD(P)-binding Rossmann-fold domains"/>
    <property type="match status" value="1"/>
</dbReference>
<dbReference type="AlphaFoldDB" id="A0A7C1FI45"/>
<accession>A0A7C1FI45</accession>
<evidence type="ECO:0000256" key="1">
    <source>
        <dbReference type="ARBA" id="ARBA00023002"/>
    </source>
</evidence>
<dbReference type="SUPFAM" id="SSF55347">
    <property type="entry name" value="Glyceraldehyde-3-phosphate dehydrogenase-like, C-terminal domain"/>
    <property type="match status" value="1"/>
</dbReference>
<dbReference type="EMBL" id="DSMG01000066">
    <property type="protein sequence ID" value="HDX31054.1"/>
    <property type="molecule type" value="Genomic_DNA"/>
</dbReference>
<dbReference type="PANTHER" id="PTHR43818">
    <property type="entry name" value="BCDNA.GH03377"/>
    <property type="match status" value="1"/>
</dbReference>
<sequence length="361" mass="39139">MSAQQGLRVGFVGAGWPDRVQIAAFRSGGLTPQAIASARRERAERVAATHNLPLVFDTWQALIESDAVDIVSICTPPHLHAEIAIAALAAGKHVICEKPTALNVQEAERMLAAAQAAPDRLAIIDHQLRFHPQRRQMRQLIREGYVGSVLQARFDRLGGERLDPAQPWSWWSDAERGGGMLGALGSHLIDLARWMIGRIESVTAQLQIGHLFRTDPESATQQQVTADDHADLLLRFANGAVGHITVSGLTPGGYGMSILVVGTDGALMLDNQDQLFSMKGAYPGGSWEPVRARQAPPPVEGLPNQGPFTIGAYYLAQTLALSLPMGETMLSDAASFYDGLVVQRVLDAARRAHVRKSWETL</sequence>
<evidence type="ECO:0000313" key="4">
    <source>
        <dbReference type="EMBL" id="HDX31054.1"/>
    </source>
</evidence>
<gene>
    <name evidence="4" type="ORF">ENQ20_06115</name>
</gene>
<evidence type="ECO:0000259" key="3">
    <source>
        <dbReference type="Pfam" id="PF22725"/>
    </source>
</evidence>
<keyword evidence="1" id="KW-0560">Oxidoreductase</keyword>
<feature type="domain" description="Gfo/Idh/MocA-like oxidoreductase N-terminal" evidence="2">
    <location>
        <begin position="7"/>
        <end position="121"/>
    </location>
</feature>
<dbReference type="InterPro" id="IPR000683">
    <property type="entry name" value="Gfo/Idh/MocA-like_OxRdtase_N"/>
</dbReference>
<feature type="domain" description="GFO/IDH/MocA-like oxidoreductase" evidence="3">
    <location>
        <begin position="135"/>
        <end position="267"/>
    </location>
</feature>
<evidence type="ECO:0000259" key="2">
    <source>
        <dbReference type="Pfam" id="PF01408"/>
    </source>
</evidence>
<dbReference type="GO" id="GO:0016491">
    <property type="term" value="F:oxidoreductase activity"/>
    <property type="evidence" value="ECO:0007669"/>
    <property type="project" value="UniProtKB-KW"/>
</dbReference>
<dbReference type="Gene3D" id="3.30.360.10">
    <property type="entry name" value="Dihydrodipicolinate Reductase, domain 2"/>
    <property type="match status" value="1"/>
</dbReference>